<organism evidence="1 2">
    <name type="scientific">Denticeps clupeoides</name>
    <name type="common">denticle herring</name>
    <dbReference type="NCBI Taxonomy" id="299321"/>
    <lineage>
        <taxon>Eukaryota</taxon>
        <taxon>Metazoa</taxon>
        <taxon>Chordata</taxon>
        <taxon>Craniata</taxon>
        <taxon>Vertebrata</taxon>
        <taxon>Euteleostomi</taxon>
        <taxon>Actinopterygii</taxon>
        <taxon>Neopterygii</taxon>
        <taxon>Teleostei</taxon>
        <taxon>Clupei</taxon>
        <taxon>Clupeiformes</taxon>
        <taxon>Denticipitoidei</taxon>
        <taxon>Denticipitidae</taxon>
        <taxon>Denticeps</taxon>
    </lineage>
</organism>
<proteinExistence type="predicted"/>
<sequence>MLQRDNAWPHIGRICTQLREAENTPALVGPAYSMDMSPIEHMVWDELDRRVKAKGPTRDRLWIGPAGPFGCRGPVGPLFTLENLQCVNHGERPIFSHGNNQAAE</sequence>
<dbReference type="Ensembl" id="ENSDCDT00010073874.1">
    <property type="protein sequence ID" value="ENSDCDP00010063069.1"/>
    <property type="gene ID" value="ENSDCDG00010034462.1"/>
</dbReference>
<dbReference type="Proteomes" id="UP000694580">
    <property type="component" value="Chromosome 3"/>
</dbReference>
<accession>A0AAY4F148</accession>
<reference evidence="1" key="2">
    <citation type="submission" date="2025-08" db="UniProtKB">
        <authorList>
            <consortium name="Ensembl"/>
        </authorList>
    </citation>
    <scope>IDENTIFICATION</scope>
</reference>
<evidence type="ECO:0000313" key="2">
    <source>
        <dbReference type="Proteomes" id="UP000694580"/>
    </source>
</evidence>
<keyword evidence="2" id="KW-1185">Reference proteome</keyword>
<dbReference type="GO" id="GO:0003676">
    <property type="term" value="F:nucleic acid binding"/>
    <property type="evidence" value="ECO:0007669"/>
    <property type="project" value="InterPro"/>
</dbReference>
<dbReference type="GeneTree" id="ENSGT01150000287215"/>
<dbReference type="InterPro" id="IPR036397">
    <property type="entry name" value="RNaseH_sf"/>
</dbReference>
<dbReference type="AlphaFoldDB" id="A0AAY4F148"/>
<reference evidence="1" key="3">
    <citation type="submission" date="2025-09" db="UniProtKB">
        <authorList>
            <consortium name="Ensembl"/>
        </authorList>
    </citation>
    <scope>IDENTIFICATION</scope>
</reference>
<reference evidence="1 2" key="1">
    <citation type="submission" date="2020-06" db="EMBL/GenBank/DDBJ databases">
        <authorList>
            <consortium name="Wellcome Sanger Institute Data Sharing"/>
        </authorList>
    </citation>
    <scope>NUCLEOTIDE SEQUENCE [LARGE SCALE GENOMIC DNA]</scope>
</reference>
<dbReference type="Gene3D" id="3.30.420.10">
    <property type="entry name" value="Ribonuclease H-like superfamily/Ribonuclease H"/>
    <property type="match status" value="1"/>
</dbReference>
<protein>
    <submittedName>
        <fullName evidence="1">Uncharacterized protein</fullName>
    </submittedName>
</protein>
<name>A0AAY4F148_9TELE</name>
<evidence type="ECO:0000313" key="1">
    <source>
        <dbReference type="Ensembl" id="ENSDCDP00010063069.1"/>
    </source>
</evidence>